<dbReference type="EMBL" id="WXYQ01000001">
    <property type="protein sequence ID" value="NBG94395.1"/>
    <property type="molecule type" value="Genomic_DNA"/>
</dbReference>
<comment type="pathway">
    <text evidence="1 10">Amino-acid biosynthesis; L-histidine biosynthesis; L-histidine from 5-phospho-alpha-D-ribose 1-diphosphate: step 5/9.</text>
</comment>
<dbReference type="GO" id="GO:0000105">
    <property type="term" value="P:L-histidine biosynthetic process"/>
    <property type="evidence" value="ECO:0007669"/>
    <property type="project" value="UniProtKB-UniRule"/>
</dbReference>
<evidence type="ECO:0000256" key="11">
    <source>
        <dbReference type="PIRSR" id="PIRSR000495-1"/>
    </source>
</evidence>
<dbReference type="CDD" id="cd01748">
    <property type="entry name" value="GATase1_IGP_Synthase"/>
    <property type="match status" value="1"/>
</dbReference>
<dbReference type="PANTHER" id="PTHR42701">
    <property type="entry name" value="IMIDAZOLE GLYCEROL PHOSPHATE SYNTHASE SUBUNIT HISH"/>
    <property type="match status" value="1"/>
</dbReference>
<dbReference type="HAMAP" id="MF_00278">
    <property type="entry name" value="HisH"/>
    <property type="match status" value="1"/>
</dbReference>
<feature type="active site" description="Nucleophile" evidence="10 11">
    <location>
        <position position="80"/>
    </location>
</feature>
<dbReference type="GO" id="GO:0000107">
    <property type="term" value="F:imidazoleglycerol-phosphate synthase activity"/>
    <property type="evidence" value="ECO:0007669"/>
    <property type="project" value="UniProtKB-UniRule"/>
</dbReference>
<keyword evidence="7 10" id="KW-0456">Lyase</keyword>
<dbReference type="AlphaFoldDB" id="A0A845Q767"/>
<evidence type="ECO:0000313" key="14">
    <source>
        <dbReference type="Proteomes" id="UP000470384"/>
    </source>
</evidence>
<dbReference type="InterPro" id="IPR029062">
    <property type="entry name" value="Class_I_gatase-like"/>
</dbReference>
<dbReference type="OrthoDB" id="9807137at2"/>
<comment type="caution">
    <text evidence="13">The sequence shown here is derived from an EMBL/GenBank/DDBJ whole genome shotgun (WGS) entry which is preliminary data.</text>
</comment>
<dbReference type="GO" id="GO:0004359">
    <property type="term" value="F:glutaminase activity"/>
    <property type="evidence" value="ECO:0007669"/>
    <property type="project" value="UniProtKB-EC"/>
</dbReference>
<evidence type="ECO:0000259" key="12">
    <source>
        <dbReference type="Pfam" id="PF00117"/>
    </source>
</evidence>
<gene>
    <name evidence="10 13" type="primary">hisH</name>
    <name evidence="13" type="ORF">GTQ45_01455</name>
</gene>
<reference evidence="13 14" key="1">
    <citation type="journal article" date="2016" name="Int. J. Syst. Evol. Microbiol.">
        <title>Pyruvatibacter mobilis gen. nov., sp. nov., a marine bacterium from the culture broth of Picochlorum sp. 122.</title>
        <authorList>
            <person name="Wang G."/>
            <person name="Tang M."/>
            <person name="Wu H."/>
            <person name="Dai S."/>
            <person name="Li T."/>
            <person name="Chen C."/>
            <person name="He H."/>
            <person name="Fan J."/>
            <person name="Xiang W."/>
            <person name="Li X."/>
        </authorList>
    </citation>
    <scope>NUCLEOTIDE SEQUENCE [LARGE SCALE GENOMIC DNA]</scope>
    <source>
        <strain evidence="13 14">GYP-11</strain>
    </source>
</reference>
<proteinExistence type="inferred from homology"/>
<keyword evidence="3 10" id="KW-0028">Amino-acid biosynthesis</keyword>
<dbReference type="UniPathway" id="UPA00031">
    <property type="reaction ID" value="UER00010"/>
</dbReference>
<keyword evidence="14" id="KW-1185">Reference proteome</keyword>
<dbReference type="PROSITE" id="PS51273">
    <property type="entry name" value="GATASE_TYPE_1"/>
    <property type="match status" value="1"/>
</dbReference>
<dbReference type="Proteomes" id="UP000470384">
    <property type="component" value="Unassembled WGS sequence"/>
</dbReference>
<dbReference type="PANTHER" id="PTHR42701:SF1">
    <property type="entry name" value="IMIDAZOLE GLYCEROL PHOSPHATE SYNTHASE SUBUNIT HISH"/>
    <property type="match status" value="1"/>
</dbReference>
<dbReference type="PIRSF" id="PIRSF000495">
    <property type="entry name" value="Amidotransf_hisH"/>
    <property type="match status" value="1"/>
</dbReference>
<evidence type="ECO:0000256" key="6">
    <source>
        <dbReference type="ARBA" id="ARBA00023102"/>
    </source>
</evidence>
<evidence type="ECO:0000256" key="2">
    <source>
        <dbReference type="ARBA" id="ARBA00011152"/>
    </source>
</evidence>
<keyword evidence="4 10" id="KW-0378">Hydrolase</keyword>
<feature type="domain" description="Glutamine amidotransferase" evidence="12">
    <location>
        <begin position="4"/>
        <end position="190"/>
    </location>
</feature>
<dbReference type="Gene3D" id="3.40.50.880">
    <property type="match status" value="1"/>
</dbReference>
<evidence type="ECO:0000256" key="3">
    <source>
        <dbReference type="ARBA" id="ARBA00022605"/>
    </source>
</evidence>
<dbReference type="GO" id="GO:0005737">
    <property type="term" value="C:cytoplasm"/>
    <property type="evidence" value="ECO:0007669"/>
    <property type="project" value="UniProtKB-SubCell"/>
</dbReference>
<accession>A0A845Q767</accession>
<comment type="subunit">
    <text evidence="2 10">Heterodimer of HisH and HisF.</text>
</comment>
<evidence type="ECO:0000313" key="13">
    <source>
        <dbReference type="EMBL" id="NBG94395.1"/>
    </source>
</evidence>
<evidence type="ECO:0000256" key="5">
    <source>
        <dbReference type="ARBA" id="ARBA00022962"/>
    </source>
</evidence>
<dbReference type="GO" id="GO:0016829">
    <property type="term" value="F:lyase activity"/>
    <property type="evidence" value="ECO:0007669"/>
    <property type="project" value="UniProtKB-KW"/>
</dbReference>
<dbReference type="InterPro" id="IPR010139">
    <property type="entry name" value="Imidazole-glycPsynth_HisH"/>
</dbReference>
<protein>
    <recommendedName>
        <fullName evidence="10">Imidazole glycerol phosphate synthase subunit HisH</fullName>
        <ecNumber evidence="10">4.3.2.10</ecNumber>
    </recommendedName>
    <alternativeName>
        <fullName evidence="10">IGP synthase glutaminase subunit</fullName>
        <ecNumber evidence="10">3.5.1.2</ecNumber>
    </alternativeName>
    <alternativeName>
        <fullName evidence="10">IGP synthase subunit HisH</fullName>
    </alternativeName>
    <alternativeName>
        <fullName evidence="10">ImGP synthase subunit HisH</fullName>
        <shortName evidence="10">IGPS subunit HisH</shortName>
    </alternativeName>
</protein>
<evidence type="ECO:0000256" key="9">
    <source>
        <dbReference type="ARBA" id="ARBA00049534"/>
    </source>
</evidence>
<name>A0A845Q767_9HYPH</name>
<comment type="catalytic activity">
    <reaction evidence="9 10">
        <text>L-glutamine + H2O = L-glutamate + NH4(+)</text>
        <dbReference type="Rhea" id="RHEA:15889"/>
        <dbReference type="ChEBI" id="CHEBI:15377"/>
        <dbReference type="ChEBI" id="CHEBI:28938"/>
        <dbReference type="ChEBI" id="CHEBI:29985"/>
        <dbReference type="ChEBI" id="CHEBI:58359"/>
        <dbReference type="EC" id="3.5.1.2"/>
    </reaction>
</comment>
<evidence type="ECO:0000256" key="8">
    <source>
        <dbReference type="ARBA" id="ARBA00047838"/>
    </source>
</evidence>
<dbReference type="EC" id="3.5.1.2" evidence="10"/>
<dbReference type="Pfam" id="PF00117">
    <property type="entry name" value="GATase"/>
    <property type="match status" value="1"/>
</dbReference>
<keyword evidence="6 10" id="KW-0368">Histidine biosynthesis</keyword>
<dbReference type="GeneID" id="300656451"/>
<comment type="subcellular location">
    <subcellularLocation>
        <location evidence="10">Cytoplasm</location>
    </subcellularLocation>
</comment>
<evidence type="ECO:0000256" key="4">
    <source>
        <dbReference type="ARBA" id="ARBA00022801"/>
    </source>
</evidence>
<sequence>MIVIVNYGAGNLKSVQAMLGKAGAQSQISSEPEAIYNASKIVLPGVGNFGYGMRKLRETGLIDVLNWVALEAKHPVLGICLGSQILGNGSEEAPEEPGLGWIDMTCHRFPSNEAMRVPRMGWGTLDTVRSTPLFDSLSEDARFYFVHSFHMDCVNPDDVVATSTYGFPYTCVVQRGNIIGTQFHPEKSHRFGLALMSAFARL</sequence>
<dbReference type="SUPFAM" id="SSF52317">
    <property type="entry name" value="Class I glutamine amidotransferase-like"/>
    <property type="match status" value="1"/>
</dbReference>
<keyword evidence="5 10" id="KW-0315">Glutamine amidotransferase</keyword>
<organism evidence="13 14">
    <name type="scientific">Pyruvatibacter mobilis</name>
    <dbReference type="NCBI Taxonomy" id="1712261"/>
    <lineage>
        <taxon>Bacteria</taxon>
        <taxon>Pseudomonadati</taxon>
        <taxon>Pseudomonadota</taxon>
        <taxon>Alphaproteobacteria</taxon>
        <taxon>Hyphomicrobiales</taxon>
        <taxon>Parvibaculaceae</taxon>
        <taxon>Pyruvatibacter</taxon>
    </lineage>
</organism>
<evidence type="ECO:0000256" key="10">
    <source>
        <dbReference type="HAMAP-Rule" id="MF_00278"/>
    </source>
</evidence>
<keyword evidence="10" id="KW-0963">Cytoplasm</keyword>
<evidence type="ECO:0000256" key="7">
    <source>
        <dbReference type="ARBA" id="ARBA00023239"/>
    </source>
</evidence>
<dbReference type="InterPro" id="IPR017926">
    <property type="entry name" value="GATASE"/>
</dbReference>
<feature type="active site" evidence="10 11">
    <location>
        <position position="184"/>
    </location>
</feature>
<dbReference type="NCBIfam" id="TIGR01855">
    <property type="entry name" value="IMP_synth_hisH"/>
    <property type="match status" value="1"/>
</dbReference>
<comment type="function">
    <text evidence="10">IGPS catalyzes the conversion of PRFAR and glutamine to IGP, AICAR and glutamate. The HisH subunit catalyzes the hydrolysis of glutamine to glutamate and ammonia as part of the synthesis of IGP and AICAR. The resulting ammonia molecule is channeled to the active site of HisF.</text>
</comment>
<dbReference type="EC" id="4.3.2.10" evidence="10"/>
<comment type="catalytic activity">
    <reaction evidence="8 10">
        <text>5-[(5-phospho-1-deoxy-D-ribulos-1-ylimino)methylamino]-1-(5-phospho-beta-D-ribosyl)imidazole-4-carboxamide + L-glutamine = D-erythro-1-(imidazol-4-yl)glycerol 3-phosphate + 5-amino-1-(5-phospho-beta-D-ribosyl)imidazole-4-carboxamide + L-glutamate + H(+)</text>
        <dbReference type="Rhea" id="RHEA:24793"/>
        <dbReference type="ChEBI" id="CHEBI:15378"/>
        <dbReference type="ChEBI" id="CHEBI:29985"/>
        <dbReference type="ChEBI" id="CHEBI:58278"/>
        <dbReference type="ChEBI" id="CHEBI:58359"/>
        <dbReference type="ChEBI" id="CHEBI:58475"/>
        <dbReference type="ChEBI" id="CHEBI:58525"/>
        <dbReference type="EC" id="4.3.2.10"/>
    </reaction>
</comment>
<dbReference type="RefSeq" id="WP_160586499.1">
    <property type="nucleotide sequence ID" value="NZ_BMHN01000001.1"/>
</dbReference>
<feature type="active site" evidence="10 11">
    <location>
        <position position="186"/>
    </location>
</feature>
<evidence type="ECO:0000256" key="1">
    <source>
        <dbReference type="ARBA" id="ARBA00005091"/>
    </source>
</evidence>